<dbReference type="InterPro" id="IPR009061">
    <property type="entry name" value="DNA-bd_dom_put_sf"/>
</dbReference>
<dbReference type="Gene3D" id="3.50.40.10">
    <property type="entry name" value="Phenylalanyl-trna Synthetase, Chain B, domain 3"/>
    <property type="match status" value="1"/>
</dbReference>
<dbReference type="InterPro" id="IPR004532">
    <property type="entry name" value="Phe-tRNA-ligase_IIc_bsu_bact"/>
</dbReference>
<dbReference type="InterPro" id="IPR020825">
    <property type="entry name" value="Phe-tRNA_synthase-like_B3/B4"/>
</dbReference>
<feature type="binding site" evidence="15">
    <location>
        <position position="471"/>
    </location>
    <ligand>
        <name>Mg(2+)</name>
        <dbReference type="ChEBI" id="CHEBI:18420"/>
        <note>shared with alpha subunit</note>
    </ligand>
</feature>
<dbReference type="GO" id="GO:0140096">
    <property type="term" value="F:catalytic activity, acting on a protein"/>
    <property type="evidence" value="ECO:0007669"/>
    <property type="project" value="UniProtKB-ARBA"/>
</dbReference>
<dbReference type="GO" id="GO:0000049">
    <property type="term" value="F:tRNA binding"/>
    <property type="evidence" value="ECO:0007669"/>
    <property type="project" value="UniProtKB-UniRule"/>
</dbReference>
<evidence type="ECO:0000256" key="15">
    <source>
        <dbReference type="HAMAP-Rule" id="MF_00283"/>
    </source>
</evidence>
<dbReference type="Pfam" id="PF03147">
    <property type="entry name" value="FDX-ACB"/>
    <property type="match status" value="1"/>
</dbReference>
<sequence length="800" mass="87294">MLVPMKWLNEYVKMALPVADYAARMIMSGSEVEGWTEQGEGLTGVVVGLVEQMEDHPDSDHLHILQVNTGDEKLQIVCGAPNVFAGARVPVAKIGAVLPGDFKIKRSKIRGVESFGMCCSGQELGMTEADIAGAEVDGLLILPEGTPLGQDIRKVVGWDDVVVEFKSLANRPDCMSVIGMARETAVTLGEELKLPEISVQENGEDIHDYVTASVEDADLCPRYMLRMVKNVKVGPSPDWMQKALSASGVRPINNIVDVTNYVMLEMGQPLHAYDMAYVAGPKIIVRRAKAGETIRTLDGKDHALKENMLMICDGDGPTGVAGIMGGEHSEIVDGTQNVLLEAAYFSGFNIRHTARELGIRTEASTRFEKGLDIYNTEKALDRAAQLIAQMGAGEIVGGKIDLRGELPAAKTVLAPCARIRALTGVDIPSGEMVRILNELEIATTLDERSDTLHCTVPTHRGDIDHMADIAEEVLRIYGYDKIPATLMDGALMRGGLTREQQLGDKVRDVLVGLNLYEAMSYSFISPDWIEKLGVPQGHAARHLLRISNPLGEDMSVMRTTMAPSLLNLVALNQRQRAGEIRMFEMGKVYLPTQENPLEGQPDERPTLGMVLLSAQDDFFTLKGIIEQMAQDFGIGDLSFKAQGECWYHPGRKATVSAGGKVLGQLGQVHPDVCEAFGVKGEVLLAEIDLQSWYAAASEARSFEALPRFPGVSRDLAVVVDSIQPVGPMMESIRKGGKPLLAELQLFDVYQGAQLPEGKKSVAFSLLFRSSERTLVDEEVNKAFKKIVSRLEHEYGAELRA</sequence>
<comment type="catalytic activity">
    <reaction evidence="14 15">
        <text>tRNA(Phe) + L-phenylalanine + ATP = L-phenylalanyl-tRNA(Phe) + AMP + diphosphate + H(+)</text>
        <dbReference type="Rhea" id="RHEA:19413"/>
        <dbReference type="Rhea" id="RHEA-COMP:9668"/>
        <dbReference type="Rhea" id="RHEA-COMP:9699"/>
        <dbReference type="ChEBI" id="CHEBI:15378"/>
        <dbReference type="ChEBI" id="CHEBI:30616"/>
        <dbReference type="ChEBI" id="CHEBI:33019"/>
        <dbReference type="ChEBI" id="CHEBI:58095"/>
        <dbReference type="ChEBI" id="CHEBI:78442"/>
        <dbReference type="ChEBI" id="CHEBI:78531"/>
        <dbReference type="ChEBI" id="CHEBI:456215"/>
        <dbReference type="EC" id="6.1.1.20"/>
    </reaction>
</comment>
<dbReference type="InterPro" id="IPR005146">
    <property type="entry name" value="B3/B4_tRNA-bd"/>
</dbReference>
<keyword evidence="5 16" id="KW-0820">tRNA-binding</keyword>
<dbReference type="GO" id="GO:0005524">
    <property type="term" value="F:ATP binding"/>
    <property type="evidence" value="ECO:0007669"/>
    <property type="project" value="UniProtKB-UniRule"/>
</dbReference>
<evidence type="ECO:0000256" key="12">
    <source>
        <dbReference type="ARBA" id="ARBA00022917"/>
    </source>
</evidence>
<comment type="cofactor">
    <cofactor evidence="15">
        <name>Mg(2+)</name>
        <dbReference type="ChEBI" id="CHEBI:18420"/>
    </cofactor>
    <text evidence="15">Binds 2 magnesium ions per tetramer.</text>
</comment>
<keyword evidence="12 15" id="KW-0648">Protein biosynthesis</keyword>
<gene>
    <name evidence="15" type="primary">pheT</name>
    <name evidence="20" type="ORF">H8699_00225</name>
</gene>
<keyword evidence="4 15" id="KW-0963">Cytoplasm</keyword>
<evidence type="ECO:0000256" key="10">
    <source>
        <dbReference type="ARBA" id="ARBA00022842"/>
    </source>
</evidence>
<dbReference type="PROSITE" id="PS51447">
    <property type="entry name" value="FDX_ACB"/>
    <property type="match status" value="1"/>
</dbReference>
<dbReference type="GO" id="GO:0016740">
    <property type="term" value="F:transferase activity"/>
    <property type="evidence" value="ECO:0007669"/>
    <property type="project" value="UniProtKB-ARBA"/>
</dbReference>
<dbReference type="CDD" id="cd02796">
    <property type="entry name" value="tRNA_bind_bactPheRS"/>
    <property type="match status" value="1"/>
</dbReference>
<dbReference type="AlphaFoldDB" id="A0A926CY74"/>
<feature type="domain" description="TRNA-binding" evidence="17">
    <location>
        <begin position="39"/>
        <end position="153"/>
    </location>
</feature>
<dbReference type="GO" id="GO:0009328">
    <property type="term" value="C:phenylalanine-tRNA ligase complex"/>
    <property type="evidence" value="ECO:0007669"/>
    <property type="project" value="TreeGrafter"/>
</dbReference>
<feature type="domain" description="B5" evidence="19">
    <location>
        <begin position="407"/>
        <end position="484"/>
    </location>
</feature>
<dbReference type="NCBIfam" id="NF045760">
    <property type="entry name" value="YtpR"/>
    <property type="match status" value="1"/>
</dbReference>
<dbReference type="InterPro" id="IPR041616">
    <property type="entry name" value="PheRS_beta_core"/>
</dbReference>
<dbReference type="InterPro" id="IPR002547">
    <property type="entry name" value="tRNA-bd_dom"/>
</dbReference>
<dbReference type="NCBIfam" id="TIGR00472">
    <property type="entry name" value="pheT_bact"/>
    <property type="match status" value="1"/>
</dbReference>
<dbReference type="InterPro" id="IPR045864">
    <property type="entry name" value="aa-tRNA-synth_II/BPL/LPL"/>
</dbReference>
<evidence type="ECO:0000256" key="16">
    <source>
        <dbReference type="PROSITE-ProRule" id="PRU00209"/>
    </source>
</evidence>
<evidence type="ECO:0000259" key="19">
    <source>
        <dbReference type="PROSITE" id="PS51483"/>
    </source>
</evidence>
<dbReference type="SUPFAM" id="SSF54991">
    <property type="entry name" value="Anticodon-binding domain of PheRS"/>
    <property type="match status" value="1"/>
</dbReference>
<dbReference type="SUPFAM" id="SSF55681">
    <property type="entry name" value="Class II aaRS and biotin synthetases"/>
    <property type="match status" value="1"/>
</dbReference>
<proteinExistence type="inferred from homology"/>
<evidence type="ECO:0000259" key="17">
    <source>
        <dbReference type="PROSITE" id="PS50886"/>
    </source>
</evidence>
<dbReference type="PANTHER" id="PTHR10947:SF0">
    <property type="entry name" value="PHENYLALANINE--TRNA LIGASE BETA SUBUNIT"/>
    <property type="match status" value="1"/>
</dbReference>
<comment type="similarity">
    <text evidence="2 15">Belongs to the phenylalanyl-tRNA synthetase beta subunit family. Type 1 subfamily.</text>
</comment>
<dbReference type="Proteomes" id="UP000654279">
    <property type="component" value="Unassembled WGS sequence"/>
</dbReference>
<dbReference type="PROSITE" id="PS50886">
    <property type="entry name" value="TRBD"/>
    <property type="match status" value="1"/>
</dbReference>
<dbReference type="FunFam" id="2.40.50.140:FF:000045">
    <property type="entry name" value="Phenylalanine--tRNA ligase beta subunit"/>
    <property type="match status" value="1"/>
</dbReference>
<organism evidence="20 21">
    <name type="scientific">Luoshenia tenuis</name>
    <dbReference type="NCBI Taxonomy" id="2763654"/>
    <lineage>
        <taxon>Bacteria</taxon>
        <taxon>Bacillati</taxon>
        <taxon>Bacillota</taxon>
        <taxon>Clostridia</taxon>
        <taxon>Christensenellales</taxon>
        <taxon>Christensenellaceae</taxon>
        <taxon>Luoshenia</taxon>
    </lineage>
</organism>
<keyword evidence="11 16" id="KW-0694">RNA-binding</keyword>
<evidence type="ECO:0000256" key="13">
    <source>
        <dbReference type="ARBA" id="ARBA00023146"/>
    </source>
</evidence>
<dbReference type="SMART" id="SM00873">
    <property type="entry name" value="B3_4"/>
    <property type="match status" value="1"/>
</dbReference>
<dbReference type="FunFam" id="3.50.40.10:FF:000001">
    <property type="entry name" value="Phenylalanine--tRNA ligase beta subunit"/>
    <property type="match status" value="1"/>
</dbReference>
<dbReference type="SUPFAM" id="SSF56037">
    <property type="entry name" value="PheT/TilS domain"/>
    <property type="match status" value="1"/>
</dbReference>
<keyword evidence="9 15" id="KW-0067">ATP-binding</keyword>
<dbReference type="SMART" id="SM00896">
    <property type="entry name" value="FDX-ACB"/>
    <property type="match status" value="1"/>
</dbReference>
<dbReference type="Gene3D" id="2.40.50.140">
    <property type="entry name" value="Nucleic acid-binding proteins"/>
    <property type="match status" value="1"/>
</dbReference>
<dbReference type="GO" id="GO:0000287">
    <property type="term" value="F:magnesium ion binding"/>
    <property type="evidence" value="ECO:0007669"/>
    <property type="project" value="UniProtKB-UniRule"/>
</dbReference>
<keyword evidence="21" id="KW-1185">Reference proteome</keyword>
<feature type="domain" description="FDX-ACB" evidence="18">
    <location>
        <begin position="706"/>
        <end position="799"/>
    </location>
</feature>
<name>A0A926CY74_9FIRM</name>
<dbReference type="CDD" id="cd00769">
    <property type="entry name" value="PheRS_beta_core"/>
    <property type="match status" value="1"/>
</dbReference>
<evidence type="ECO:0000256" key="4">
    <source>
        <dbReference type="ARBA" id="ARBA00022490"/>
    </source>
</evidence>
<protein>
    <recommendedName>
        <fullName evidence="15">Phenylalanine--tRNA ligase beta subunit</fullName>
        <ecNumber evidence="15">6.1.1.20</ecNumber>
    </recommendedName>
    <alternativeName>
        <fullName evidence="15">Phenylalanyl-tRNA synthetase beta subunit</fullName>
        <shortName evidence="15">PheRS</shortName>
    </alternativeName>
</protein>
<dbReference type="SUPFAM" id="SSF46955">
    <property type="entry name" value="Putative DNA-binding domain"/>
    <property type="match status" value="1"/>
</dbReference>
<keyword evidence="6 15" id="KW-0436">Ligase</keyword>
<comment type="subcellular location">
    <subcellularLocation>
        <location evidence="1 15">Cytoplasm</location>
    </subcellularLocation>
</comment>
<dbReference type="Pfam" id="PF17759">
    <property type="entry name" value="tRNA_synthFbeta"/>
    <property type="match status" value="1"/>
</dbReference>
<evidence type="ECO:0000256" key="11">
    <source>
        <dbReference type="ARBA" id="ARBA00022884"/>
    </source>
</evidence>
<evidence type="ECO:0000313" key="20">
    <source>
        <dbReference type="EMBL" id="MBC8527862.1"/>
    </source>
</evidence>
<keyword evidence="13 15" id="KW-0030">Aminoacyl-tRNA synthetase</keyword>
<evidence type="ECO:0000256" key="5">
    <source>
        <dbReference type="ARBA" id="ARBA00022555"/>
    </source>
</evidence>
<dbReference type="Gene3D" id="3.30.70.380">
    <property type="entry name" value="Ferrodoxin-fold anticodon-binding domain"/>
    <property type="match status" value="1"/>
</dbReference>
<dbReference type="Gene3D" id="3.30.930.10">
    <property type="entry name" value="Bira Bifunctional Protein, Domain 2"/>
    <property type="match status" value="1"/>
</dbReference>
<dbReference type="PROSITE" id="PS51483">
    <property type="entry name" value="B5"/>
    <property type="match status" value="1"/>
</dbReference>
<feature type="binding site" evidence="15">
    <location>
        <position position="472"/>
    </location>
    <ligand>
        <name>Mg(2+)</name>
        <dbReference type="ChEBI" id="CHEBI:18420"/>
        <note>shared with alpha subunit</note>
    </ligand>
</feature>
<dbReference type="GO" id="GO:0004826">
    <property type="term" value="F:phenylalanine-tRNA ligase activity"/>
    <property type="evidence" value="ECO:0007669"/>
    <property type="project" value="UniProtKB-UniRule"/>
</dbReference>
<dbReference type="GO" id="GO:0006432">
    <property type="term" value="P:phenylalanyl-tRNA aminoacylation"/>
    <property type="evidence" value="ECO:0007669"/>
    <property type="project" value="UniProtKB-UniRule"/>
</dbReference>
<dbReference type="SUPFAM" id="SSF50249">
    <property type="entry name" value="Nucleic acid-binding proteins"/>
    <property type="match status" value="1"/>
</dbReference>
<evidence type="ECO:0000256" key="2">
    <source>
        <dbReference type="ARBA" id="ARBA00008653"/>
    </source>
</evidence>
<dbReference type="InterPro" id="IPR033714">
    <property type="entry name" value="tRNA_bind_bactPheRS"/>
</dbReference>
<keyword evidence="7 15" id="KW-0479">Metal-binding</keyword>
<evidence type="ECO:0000256" key="14">
    <source>
        <dbReference type="ARBA" id="ARBA00049255"/>
    </source>
</evidence>
<dbReference type="PANTHER" id="PTHR10947">
    <property type="entry name" value="PHENYLALANYL-TRNA SYNTHETASE BETA CHAIN AND LEUCINE-RICH REPEAT-CONTAINING PROTEIN 47"/>
    <property type="match status" value="1"/>
</dbReference>
<comment type="subunit">
    <text evidence="3 15">Tetramer of two alpha and two beta subunits.</text>
</comment>
<dbReference type="InterPro" id="IPR045060">
    <property type="entry name" value="Phe-tRNA-ligase_IIc_bsu"/>
</dbReference>
<dbReference type="Pfam" id="PF03483">
    <property type="entry name" value="B3_4"/>
    <property type="match status" value="1"/>
</dbReference>
<reference evidence="20" key="1">
    <citation type="submission" date="2020-08" db="EMBL/GenBank/DDBJ databases">
        <title>Genome public.</title>
        <authorList>
            <person name="Liu C."/>
            <person name="Sun Q."/>
        </authorList>
    </citation>
    <scope>NUCLEOTIDE SEQUENCE</scope>
    <source>
        <strain evidence="20">NSJ-44</strain>
    </source>
</reference>
<dbReference type="InterPro" id="IPR005121">
    <property type="entry name" value="Fdx_antiC-bd"/>
</dbReference>
<evidence type="ECO:0000313" key="21">
    <source>
        <dbReference type="Proteomes" id="UP000654279"/>
    </source>
</evidence>
<dbReference type="RefSeq" id="WP_249283952.1">
    <property type="nucleotide sequence ID" value="NZ_JACRSO010000001.1"/>
</dbReference>
<dbReference type="EMBL" id="JACRSO010000001">
    <property type="protein sequence ID" value="MBC8527862.1"/>
    <property type="molecule type" value="Genomic_DNA"/>
</dbReference>
<dbReference type="FunFam" id="3.30.70.380:FF:000001">
    <property type="entry name" value="Phenylalanine--tRNA ligase beta subunit"/>
    <property type="match status" value="1"/>
</dbReference>
<evidence type="ECO:0000256" key="3">
    <source>
        <dbReference type="ARBA" id="ARBA00011209"/>
    </source>
</evidence>
<comment type="caution">
    <text evidence="20">The sequence shown here is derived from an EMBL/GenBank/DDBJ whole genome shotgun (WGS) entry which is preliminary data.</text>
</comment>
<keyword evidence="10 15" id="KW-0460">Magnesium</keyword>
<dbReference type="Pfam" id="PF01588">
    <property type="entry name" value="tRNA_bind"/>
    <property type="match status" value="1"/>
</dbReference>
<accession>A0A926CY74</accession>
<evidence type="ECO:0000259" key="18">
    <source>
        <dbReference type="PROSITE" id="PS51447"/>
    </source>
</evidence>
<evidence type="ECO:0000256" key="9">
    <source>
        <dbReference type="ARBA" id="ARBA00022840"/>
    </source>
</evidence>
<dbReference type="EC" id="6.1.1.20" evidence="15"/>
<dbReference type="InterPro" id="IPR005147">
    <property type="entry name" value="tRNA_synthase_B5-dom"/>
</dbReference>
<keyword evidence="8 15" id="KW-0547">Nucleotide-binding</keyword>
<dbReference type="SMART" id="SM00874">
    <property type="entry name" value="B5"/>
    <property type="match status" value="1"/>
</dbReference>
<evidence type="ECO:0000256" key="7">
    <source>
        <dbReference type="ARBA" id="ARBA00022723"/>
    </source>
</evidence>
<feature type="binding site" evidence="15">
    <location>
        <position position="468"/>
    </location>
    <ligand>
        <name>Mg(2+)</name>
        <dbReference type="ChEBI" id="CHEBI:18420"/>
        <note>shared with alpha subunit</note>
    </ligand>
</feature>
<feature type="binding site" evidence="15">
    <location>
        <position position="462"/>
    </location>
    <ligand>
        <name>Mg(2+)</name>
        <dbReference type="ChEBI" id="CHEBI:18420"/>
        <note>shared with alpha subunit</note>
    </ligand>
</feature>
<evidence type="ECO:0000256" key="6">
    <source>
        <dbReference type="ARBA" id="ARBA00022598"/>
    </source>
</evidence>
<evidence type="ECO:0000256" key="8">
    <source>
        <dbReference type="ARBA" id="ARBA00022741"/>
    </source>
</evidence>
<dbReference type="InterPro" id="IPR036690">
    <property type="entry name" value="Fdx_antiC-bd_sf"/>
</dbReference>
<dbReference type="Pfam" id="PF03484">
    <property type="entry name" value="B5"/>
    <property type="match status" value="1"/>
</dbReference>
<dbReference type="HAMAP" id="MF_00283">
    <property type="entry name" value="Phe_tRNA_synth_beta1"/>
    <property type="match status" value="1"/>
</dbReference>
<dbReference type="Gene3D" id="3.30.56.10">
    <property type="match status" value="2"/>
</dbReference>
<evidence type="ECO:0000256" key="1">
    <source>
        <dbReference type="ARBA" id="ARBA00004496"/>
    </source>
</evidence>
<dbReference type="InterPro" id="IPR012340">
    <property type="entry name" value="NA-bd_OB-fold"/>
</dbReference>